<evidence type="ECO:0000313" key="2">
    <source>
        <dbReference type="Proteomes" id="UP000035722"/>
    </source>
</evidence>
<dbReference type="InterPro" id="IPR011024">
    <property type="entry name" value="G_crystallin-like"/>
</dbReference>
<keyword evidence="2" id="KW-1185">Reference proteome</keyword>
<proteinExistence type="predicted"/>
<dbReference type="Gene3D" id="2.60.20.10">
    <property type="entry name" value="Crystallins"/>
    <property type="match status" value="1"/>
</dbReference>
<evidence type="ECO:0000313" key="1">
    <source>
        <dbReference type="EMBL" id="CCQ47463.1"/>
    </source>
</evidence>
<reference evidence="2" key="1">
    <citation type="journal article" date="2014" name="Genome Announc.">
        <title>Genome Sequence of Arthrobacter siccitolerans 4J27, a Xeroprotectant-Producing Desiccation-Tolerant Microorganism.</title>
        <authorList>
            <person name="Manzanera M."/>
            <person name="Santa-Cruz-Calvo L."/>
            <person name="Vilchez J.I."/>
            <person name="Garcia-Fontana C."/>
            <person name="Silva-Castro G.A."/>
            <person name="Calvo C."/>
            <person name="Gonzalez-Lopez J."/>
        </authorList>
    </citation>
    <scope>NUCLEOTIDE SEQUENCE [LARGE SCALE GENOMIC DNA]</scope>
    <source>
        <strain evidence="2">4J27</strain>
    </source>
</reference>
<organism evidence="1 2">
    <name type="scientific">Pseudarthrobacter siccitolerans</name>
    <dbReference type="NCBI Taxonomy" id="861266"/>
    <lineage>
        <taxon>Bacteria</taxon>
        <taxon>Bacillati</taxon>
        <taxon>Actinomycetota</taxon>
        <taxon>Actinomycetes</taxon>
        <taxon>Micrococcales</taxon>
        <taxon>Micrococcaceae</taxon>
        <taxon>Pseudarthrobacter</taxon>
    </lineage>
</organism>
<gene>
    <name evidence="1" type="ORF">ARTSIC4J27_3449</name>
</gene>
<comment type="caution">
    <text evidence="1">The sequence shown here is derived from an EMBL/GenBank/DDBJ whole genome shotgun (WGS) entry which is preliminary data.</text>
</comment>
<dbReference type="Proteomes" id="UP000035722">
    <property type="component" value="Unassembled WGS sequence"/>
</dbReference>
<protein>
    <submittedName>
        <fullName evidence="1">Uncharacterized protein</fullName>
    </submittedName>
</protein>
<accession>A0A024H678</accession>
<dbReference type="AlphaFoldDB" id="A0A024H678"/>
<dbReference type="EMBL" id="CAQI01000051">
    <property type="protein sequence ID" value="CCQ47463.1"/>
    <property type="molecule type" value="Genomic_DNA"/>
</dbReference>
<dbReference type="Pfam" id="PF03995">
    <property type="entry name" value="Inhibitor_I36"/>
    <property type="match status" value="1"/>
</dbReference>
<sequence>MCFYFNSDFQGARADYANSDATMGNELFTDGPVGRNGWGVQVNNNAASLVNNTYAYITIYDSPGCVGYAWYIQPGERLNLGEMKNRVSSIHVAYNGGACLDRDQSWA</sequence>
<dbReference type="SUPFAM" id="SSF49695">
    <property type="entry name" value="gamma-Crystallin-like"/>
    <property type="match status" value="1"/>
</dbReference>
<name>A0A024H678_9MICC</name>